<sequence>MVWFLFGVELHIEQGPILENEGISIGIVTAIAAPASIKVYFGGNIGHAGVALMPQRNDAGLANVELALAVEKHVLESGSIDTVGTVGILELHPRAINNIPSKAHMEIDLHSSAFEMEVSEKQEIAKLGYDIPVIYELVNLEVKIYASELYTGASRTAASCRSFTTARSAGCSTPASCSSSSKWTKFKPFGSLPSVSSTLSHGATVLSGNRNFEGRVHPLTRANYLASPPLVVAYALVGTVDIDFENEPTGPQRTERMPTLETFGQAPKKSQLTNCRMCSVLNLIGTKW</sequence>
<dbReference type="SUPFAM" id="SSF55031">
    <property type="entry name" value="Bacterial exopeptidase dimerisation domain"/>
    <property type="match status" value="1"/>
</dbReference>
<name>A0A9R1UQG3_LACSA</name>
<evidence type="ECO:0000256" key="1">
    <source>
        <dbReference type="ARBA" id="ARBA00022723"/>
    </source>
</evidence>
<dbReference type="GO" id="GO:0004848">
    <property type="term" value="F:ureidoglycolate hydrolase activity"/>
    <property type="evidence" value="ECO:0000318"/>
    <property type="project" value="GO_Central"/>
</dbReference>
<comment type="caution">
    <text evidence="6">The sequence shown here is derived from an EMBL/GenBank/DDBJ whole genome shotgun (WGS) entry which is preliminary data.</text>
</comment>
<keyword evidence="2" id="KW-0378">Hydrolase</keyword>
<evidence type="ECO:0000256" key="3">
    <source>
        <dbReference type="ARBA" id="ARBA00023004"/>
    </source>
</evidence>
<gene>
    <name evidence="6" type="ORF">LSAT_V11C800393270</name>
</gene>
<keyword evidence="7" id="KW-1185">Reference proteome</keyword>
<keyword evidence="1" id="KW-0479">Metal-binding</keyword>
<dbReference type="SUPFAM" id="SSF53187">
    <property type="entry name" value="Zn-dependent exopeptidases"/>
    <property type="match status" value="1"/>
</dbReference>
<feature type="domain" description="Aconitase/3-isopropylmalate dehydratase large subunit alpha/beta/alpha" evidence="5">
    <location>
        <begin position="167"/>
        <end position="238"/>
    </location>
</feature>
<evidence type="ECO:0000256" key="2">
    <source>
        <dbReference type="ARBA" id="ARBA00022801"/>
    </source>
</evidence>
<evidence type="ECO:0000313" key="6">
    <source>
        <dbReference type="EMBL" id="KAJ0191429.1"/>
    </source>
</evidence>
<dbReference type="PANTHER" id="PTHR32494:SF19">
    <property type="entry name" value="ALLANTOATE DEIMINASE-RELATED"/>
    <property type="match status" value="1"/>
</dbReference>
<dbReference type="Pfam" id="PF00330">
    <property type="entry name" value="Aconitase"/>
    <property type="match status" value="1"/>
</dbReference>
<dbReference type="Proteomes" id="UP000235145">
    <property type="component" value="Unassembled WGS sequence"/>
</dbReference>
<dbReference type="SUPFAM" id="SSF53732">
    <property type="entry name" value="Aconitase iron-sulfur domain"/>
    <property type="match status" value="1"/>
</dbReference>
<dbReference type="GO" id="GO:0005783">
    <property type="term" value="C:endoplasmic reticulum"/>
    <property type="evidence" value="ECO:0000318"/>
    <property type="project" value="GO_Central"/>
</dbReference>
<dbReference type="GO" id="GO:0051536">
    <property type="term" value="F:iron-sulfur cluster binding"/>
    <property type="evidence" value="ECO:0007669"/>
    <property type="project" value="UniProtKB-KW"/>
</dbReference>
<dbReference type="GO" id="GO:0010136">
    <property type="term" value="P:ureide catabolic process"/>
    <property type="evidence" value="ECO:0000318"/>
    <property type="project" value="GO_Central"/>
</dbReference>
<keyword evidence="3" id="KW-0408">Iron</keyword>
<organism evidence="6 7">
    <name type="scientific">Lactuca sativa</name>
    <name type="common">Garden lettuce</name>
    <dbReference type="NCBI Taxonomy" id="4236"/>
    <lineage>
        <taxon>Eukaryota</taxon>
        <taxon>Viridiplantae</taxon>
        <taxon>Streptophyta</taxon>
        <taxon>Embryophyta</taxon>
        <taxon>Tracheophyta</taxon>
        <taxon>Spermatophyta</taxon>
        <taxon>Magnoliopsida</taxon>
        <taxon>eudicotyledons</taxon>
        <taxon>Gunneridae</taxon>
        <taxon>Pentapetalae</taxon>
        <taxon>asterids</taxon>
        <taxon>campanulids</taxon>
        <taxon>Asterales</taxon>
        <taxon>Asteraceae</taxon>
        <taxon>Cichorioideae</taxon>
        <taxon>Cichorieae</taxon>
        <taxon>Lactucinae</taxon>
        <taxon>Lactuca</taxon>
    </lineage>
</organism>
<keyword evidence="4" id="KW-0411">Iron-sulfur</keyword>
<dbReference type="EMBL" id="NBSK02000008">
    <property type="protein sequence ID" value="KAJ0191429.1"/>
    <property type="molecule type" value="Genomic_DNA"/>
</dbReference>
<dbReference type="GO" id="GO:0046872">
    <property type="term" value="F:metal ion binding"/>
    <property type="evidence" value="ECO:0007669"/>
    <property type="project" value="UniProtKB-KW"/>
</dbReference>
<reference evidence="6 7" key="1">
    <citation type="journal article" date="2017" name="Nat. Commun.">
        <title>Genome assembly with in vitro proximity ligation data and whole-genome triplication in lettuce.</title>
        <authorList>
            <person name="Reyes-Chin-Wo S."/>
            <person name="Wang Z."/>
            <person name="Yang X."/>
            <person name="Kozik A."/>
            <person name="Arikit S."/>
            <person name="Song C."/>
            <person name="Xia L."/>
            <person name="Froenicke L."/>
            <person name="Lavelle D.O."/>
            <person name="Truco M.J."/>
            <person name="Xia R."/>
            <person name="Zhu S."/>
            <person name="Xu C."/>
            <person name="Xu H."/>
            <person name="Xu X."/>
            <person name="Cox K."/>
            <person name="Korf I."/>
            <person name="Meyers B.C."/>
            <person name="Michelmore R.W."/>
        </authorList>
    </citation>
    <scope>NUCLEOTIDE SEQUENCE [LARGE SCALE GENOMIC DNA]</scope>
    <source>
        <strain evidence="7">cv. Salinas</strain>
        <tissue evidence="6">Seedlings</tissue>
    </source>
</reference>
<dbReference type="GO" id="GO:0016813">
    <property type="term" value="F:hydrolase activity, acting on carbon-nitrogen (but not peptide) bonds, in linear amidines"/>
    <property type="evidence" value="ECO:0007669"/>
    <property type="project" value="InterPro"/>
</dbReference>
<dbReference type="PANTHER" id="PTHR32494">
    <property type="entry name" value="ALLANTOATE DEIMINASE-RELATED"/>
    <property type="match status" value="1"/>
</dbReference>
<evidence type="ECO:0000259" key="5">
    <source>
        <dbReference type="Pfam" id="PF00330"/>
    </source>
</evidence>
<dbReference type="InterPro" id="IPR036008">
    <property type="entry name" value="Aconitase_4Fe-4S_dom"/>
</dbReference>
<proteinExistence type="predicted"/>
<dbReference type="AlphaFoldDB" id="A0A9R1UQG3"/>
<accession>A0A9R1UQG3</accession>
<dbReference type="InterPro" id="IPR001030">
    <property type="entry name" value="Acoase/IPM_deHydtase_lsu_aba"/>
</dbReference>
<dbReference type="InterPro" id="IPR010158">
    <property type="entry name" value="Amidase_Cbmase"/>
</dbReference>
<dbReference type="InterPro" id="IPR036264">
    <property type="entry name" value="Bact_exopeptidase_dim_dom"/>
</dbReference>
<dbReference type="InterPro" id="IPR015931">
    <property type="entry name" value="Acnase/IPM_dHydase_lsu_aba_1/3"/>
</dbReference>
<evidence type="ECO:0000313" key="7">
    <source>
        <dbReference type="Proteomes" id="UP000235145"/>
    </source>
</evidence>
<dbReference type="Gene3D" id="3.30.499.10">
    <property type="entry name" value="Aconitase, domain 3"/>
    <property type="match status" value="1"/>
</dbReference>
<protein>
    <recommendedName>
        <fullName evidence="5">Aconitase/3-isopropylmalate dehydratase large subunit alpha/beta/alpha domain-containing protein</fullName>
    </recommendedName>
</protein>
<evidence type="ECO:0000256" key="4">
    <source>
        <dbReference type="ARBA" id="ARBA00023014"/>
    </source>
</evidence>
<dbReference type="Gene3D" id="3.30.70.360">
    <property type="match status" value="1"/>
</dbReference>
<dbReference type="Gene3D" id="3.40.630.10">
    <property type="entry name" value="Zn peptidases"/>
    <property type="match status" value="1"/>
</dbReference>